<dbReference type="InterPro" id="IPR036286">
    <property type="entry name" value="LexA/Signal_pep-like_sf"/>
</dbReference>
<evidence type="ECO:0000313" key="7">
    <source>
        <dbReference type="Proteomes" id="UP000013840"/>
    </source>
</evidence>
<dbReference type="eggNOG" id="COG0681">
    <property type="taxonomic scope" value="Bacteria"/>
</dbReference>
<dbReference type="PANTHER" id="PTHR43390">
    <property type="entry name" value="SIGNAL PEPTIDASE I"/>
    <property type="match status" value="1"/>
</dbReference>
<organism evidence="6 7">
    <name type="scientific">Enterococcus caccae ATCC BAA-1240</name>
    <dbReference type="NCBI Taxonomy" id="1158612"/>
    <lineage>
        <taxon>Bacteria</taxon>
        <taxon>Bacillati</taxon>
        <taxon>Bacillota</taxon>
        <taxon>Bacilli</taxon>
        <taxon>Lactobacillales</taxon>
        <taxon>Enterococcaceae</taxon>
        <taxon>Enterococcus</taxon>
    </lineage>
</organism>
<dbReference type="NCBIfam" id="TIGR02227">
    <property type="entry name" value="sigpep_I_bact"/>
    <property type="match status" value="1"/>
</dbReference>
<keyword evidence="3" id="KW-0645">Protease</keyword>
<feature type="domain" description="Peptidase S26" evidence="5">
    <location>
        <begin position="59"/>
        <end position="217"/>
    </location>
</feature>
<dbReference type="EMBL" id="AJAU01000005">
    <property type="protein sequence ID" value="EOL50474.1"/>
    <property type="molecule type" value="Genomic_DNA"/>
</dbReference>
<comment type="catalytic activity">
    <reaction evidence="3">
        <text>Cleavage of hydrophobic, N-terminal signal or leader sequences from secreted and periplasmic proteins.</text>
        <dbReference type="EC" id="3.4.21.89"/>
    </reaction>
</comment>
<proteinExistence type="inferred from homology"/>
<reference evidence="6 7" key="1">
    <citation type="submission" date="2013-02" db="EMBL/GenBank/DDBJ databases">
        <title>The Genome Sequence of Enterococcus caccae BAA-1240.</title>
        <authorList>
            <consortium name="The Broad Institute Genome Sequencing Platform"/>
            <consortium name="The Broad Institute Genome Sequencing Center for Infectious Disease"/>
            <person name="Earl A.M."/>
            <person name="Gilmore M.S."/>
            <person name="Lebreton F."/>
            <person name="Walker B."/>
            <person name="Young S.K."/>
            <person name="Zeng Q."/>
            <person name="Gargeya S."/>
            <person name="Fitzgerald M."/>
            <person name="Haas B."/>
            <person name="Abouelleil A."/>
            <person name="Alvarado L."/>
            <person name="Arachchi H.M."/>
            <person name="Berlin A.M."/>
            <person name="Chapman S.B."/>
            <person name="Dewar J."/>
            <person name="Goldberg J."/>
            <person name="Griggs A."/>
            <person name="Gujja S."/>
            <person name="Hansen M."/>
            <person name="Howarth C."/>
            <person name="Imamovic A."/>
            <person name="Larimer J."/>
            <person name="McCowan C."/>
            <person name="Murphy C."/>
            <person name="Neiman D."/>
            <person name="Pearson M."/>
            <person name="Priest M."/>
            <person name="Roberts A."/>
            <person name="Saif S."/>
            <person name="Shea T."/>
            <person name="Sisk P."/>
            <person name="Sykes S."/>
            <person name="Wortman J."/>
            <person name="Nusbaum C."/>
            <person name="Birren B."/>
        </authorList>
    </citation>
    <scope>NUCLEOTIDE SEQUENCE [LARGE SCALE GENOMIC DNA]</scope>
    <source>
        <strain evidence="6 7">ATCC BAA-1240</strain>
    </source>
</reference>
<comment type="subcellular location">
    <subcellularLocation>
        <location evidence="1">Cell membrane</location>
        <topology evidence="1">Single-pass type II membrane protein</topology>
    </subcellularLocation>
    <subcellularLocation>
        <location evidence="3">Membrane</location>
        <topology evidence="3">Single-pass type II membrane protein</topology>
    </subcellularLocation>
</comment>
<evidence type="ECO:0000259" key="5">
    <source>
        <dbReference type="Pfam" id="PF10502"/>
    </source>
</evidence>
<dbReference type="InterPro" id="IPR019533">
    <property type="entry name" value="Peptidase_S26"/>
</dbReference>
<sequence length="226" mass="26741">MSGKQIKKTHSCPEKRPKNKTPKNIHSKKRKTKKHIRYIKQKEAAKKRQATRRQKILFELGASLITLTIVIYILSLFTFSFVKVEGYSMVPTITNGEWVFVNKLAKRRRFKLILYKDPESKETSVRRLIGLPREKIYYKKDKLYVNDHEVYERFIDSEVQRAKQSKSLYTADWTPRQQVIPEGKYLILGDNRPYGIDSRDYDCVDEKNIVGIVEMRVLPIQNLKQF</sequence>
<comment type="caution">
    <text evidence="6">The sequence shown here is derived from an EMBL/GenBank/DDBJ whole genome shotgun (WGS) entry which is preliminary data.</text>
</comment>
<dbReference type="AlphaFoldDB" id="R3U956"/>
<dbReference type="Pfam" id="PF10502">
    <property type="entry name" value="Peptidase_S26"/>
    <property type="match status" value="1"/>
</dbReference>
<comment type="similarity">
    <text evidence="2 3">Belongs to the peptidase S26 family.</text>
</comment>
<protein>
    <recommendedName>
        <fullName evidence="3">Signal peptidase I</fullName>
        <ecNumber evidence="3">3.4.21.89</ecNumber>
    </recommendedName>
</protein>
<evidence type="ECO:0000256" key="2">
    <source>
        <dbReference type="ARBA" id="ARBA00009370"/>
    </source>
</evidence>
<dbReference type="PRINTS" id="PR00727">
    <property type="entry name" value="LEADERPTASE"/>
</dbReference>
<keyword evidence="3" id="KW-1133">Transmembrane helix</keyword>
<feature type="compositionally biased region" description="Basic residues" evidence="4">
    <location>
        <begin position="1"/>
        <end position="10"/>
    </location>
</feature>
<dbReference type="GO" id="GO:0006465">
    <property type="term" value="P:signal peptide processing"/>
    <property type="evidence" value="ECO:0007669"/>
    <property type="project" value="InterPro"/>
</dbReference>
<dbReference type="RefSeq" id="WP_010770650.1">
    <property type="nucleotide sequence ID" value="NZ_KB946332.1"/>
</dbReference>
<evidence type="ECO:0000256" key="3">
    <source>
        <dbReference type="RuleBase" id="RU362042"/>
    </source>
</evidence>
<dbReference type="Proteomes" id="UP000013840">
    <property type="component" value="Unassembled WGS sequence"/>
</dbReference>
<dbReference type="Gene3D" id="2.10.109.10">
    <property type="entry name" value="Umud Fragment, subunit A"/>
    <property type="match status" value="1"/>
</dbReference>
<evidence type="ECO:0000256" key="4">
    <source>
        <dbReference type="SAM" id="MobiDB-lite"/>
    </source>
</evidence>
<keyword evidence="3" id="KW-0812">Transmembrane</keyword>
<keyword evidence="3" id="KW-0378">Hydrolase</keyword>
<dbReference type="GO" id="GO:0005886">
    <property type="term" value="C:plasma membrane"/>
    <property type="evidence" value="ECO:0007669"/>
    <property type="project" value="UniProtKB-SubCell"/>
</dbReference>
<accession>R3U956</accession>
<dbReference type="GO" id="GO:0004252">
    <property type="term" value="F:serine-type endopeptidase activity"/>
    <property type="evidence" value="ECO:0007669"/>
    <property type="project" value="InterPro"/>
</dbReference>
<dbReference type="EC" id="3.4.21.89" evidence="3"/>
<dbReference type="GO" id="GO:0009003">
    <property type="term" value="F:signal peptidase activity"/>
    <property type="evidence" value="ECO:0007669"/>
    <property type="project" value="UniProtKB-EC"/>
</dbReference>
<dbReference type="InterPro" id="IPR000223">
    <property type="entry name" value="Pept_S26A_signal_pept_1"/>
</dbReference>
<keyword evidence="7" id="KW-1185">Reference proteome</keyword>
<dbReference type="PATRIC" id="fig|1158612.3.peg.472"/>
<dbReference type="STRING" id="317735.RU98_GL000862"/>
<evidence type="ECO:0000313" key="6">
    <source>
        <dbReference type="EMBL" id="EOL50474.1"/>
    </source>
</evidence>
<keyword evidence="3" id="KW-0472">Membrane</keyword>
<dbReference type="SUPFAM" id="SSF51306">
    <property type="entry name" value="LexA/Signal peptidase"/>
    <property type="match status" value="1"/>
</dbReference>
<evidence type="ECO:0000256" key="1">
    <source>
        <dbReference type="ARBA" id="ARBA00004401"/>
    </source>
</evidence>
<dbReference type="CDD" id="cd06530">
    <property type="entry name" value="S26_SPase_I"/>
    <property type="match status" value="1"/>
</dbReference>
<feature type="region of interest" description="Disordered" evidence="4">
    <location>
        <begin position="1"/>
        <end position="33"/>
    </location>
</feature>
<dbReference type="PANTHER" id="PTHR43390:SF1">
    <property type="entry name" value="CHLOROPLAST PROCESSING PEPTIDASE"/>
    <property type="match status" value="1"/>
</dbReference>
<feature type="transmembrane region" description="Helical" evidence="3">
    <location>
        <begin position="56"/>
        <end position="82"/>
    </location>
</feature>
<gene>
    <name evidence="6" type="ORF">UC7_00467</name>
</gene>
<dbReference type="OrthoDB" id="2188996at2"/>
<feature type="compositionally biased region" description="Basic residues" evidence="4">
    <location>
        <begin position="17"/>
        <end position="33"/>
    </location>
</feature>
<name>R3U956_9ENTE</name>